<evidence type="ECO:0000313" key="2">
    <source>
        <dbReference type="EMBL" id="CAD8055681.1"/>
    </source>
</evidence>
<evidence type="ECO:0000313" key="3">
    <source>
        <dbReference type="Proteomes" id="UP000692954"/>
    </source>
</evidence>
<accession>A0A8S1KMF5</accession>
<dbReference type="Proteomes" id="UP000692954">
    <property type="component" value="Unassembled WGS sequence"/>
</dbReference>
<name>A0A8S1KMF5_9CILI</name>
<sequence>MKQLQQLQSEEEKTYKRFFVAKSVSQEHRIKNKDCKPINIFLQVNDEYLLQNGPKFTENGDIVQHSIVGKCDWFNKQKLGKRLQFDDLASKQLPYHKGLIRQDTGDKGSAPKSEQKSTKFGSSGKQKKNHNNNLTTKNQLIEELNKINQRIKTNTESEKSKVEQLEPQLRRILTKETRVLSKHEETEKYWNYFTERQACLLNRERINSQLLQSEKYKLKNDTAQVFNVLNTEYERIGANHWQKTLRRFESSKYKKIKVRGREMIIEKEQKEDFIVGSDLPRAFSEQSLVGSRLEYIQKPEVKIVNEPLAFKSFKSNKYLLQRLDETQDYFQSSYMISPDKRNDFHQLIILGKSQFEIEKEMLLNDGGDSTGVYRKDIDKPPDEYTKEQIYEQQYANKVKLILPQLGNRKYKKLGPIINQSEKSEMSDDWIADEILKI</sequence>
<protein>
    <submittedName>
        <fullName evidence="2">Uncharacterized protein</fullName>
    </submittedName>
</protein>
<evidence type="ECO:0000256" key="1">
    <source>
        <dbReference type="SAM" id="MobiDB-lite"/>
    </source>
</evidence>
<reference evidence="2" key="1">
    <citation type="submission" date="2021-01" db="EMBL/GenBank/DDBJ databases">
        <authorList>
            <consortium name="Genoscope - CEA"/>
            <person name="William W."/>
        </authorList>
    </citation>
    <scope>NUCLEOTIDE SEQUENCE</scope>
</reference>
<dbReference type="AlphaFoldDB" id="A0A8S1KMF5"/>
<organism evidence="2 3">
    <name type="scientific">Paramecium sonneborni</name>
    <dbReference type="NCBI Taxonomy" id="65129"/>
    <lineage>
        <taxon>Eukaryota</taxon>
        <taxon>Sar</taxon>
        <taxon>Alveolata</taxon>
        <taxon>Ciliophora</taxon>
        <taxon>Intramacronucleata</taxon>
        <taxon>Oligohymenophorea</taxon>
        <taxon>Peniculida</taxon>
        <taxon>Parameciidae</taxon>
        <taxon>Paramecium</taxon>
    </lineage>
</organism>
<comment type="caution">
    <text evidence="2">The sequence shown here is derived from an EMBL/GenBank/DDBJ whole genome shotgun (WGS) entry which is preliminary data.</text>
</comment>
<proteinExistence type="predicted"/>
<dbReference type="EMBL" id="CAJJDN010000009">
    <property type="protein sequence ID" value="CAD8055681.1"/>
    <property type="molecule type" value="Genomic_DNA"/>
</dbReference>
<dbReference type="OrthoDB" id="295960at2759"/>
<gene>
    <name evidence="2" type="ORF">PSON_ATCC_30995.1.T0090366</name>
</gene>
<feature type="region of interest" description="Disordered" evidence="1">
    <location>
        <begin position="99"/>
        <end position="138"/>
    </location>
</feature>
<keyword evidence="3" id="KW-1185">Reference proteome</keyword>